<dbReference type="PANTHER" id="PTHR34580">
    <property type="match status" value="1"/>
</dbReference>
<dbReference type="OrthoDB" id="9807255at2"/>
<proteinExistence type="predicted"/>
<name>A0A126T619_9GAMM</name>
<dbReference type="Pfam" id="PF13280">
    <property type="entry name" value="WYL"/>
    <property type="match status" value="1"/>
</dbReference>
<dbReference type="InterPro" id="IPR036390">
    <property type="entry name" value="WH_DNA-bd_sf"/>
</dbReference>
<dbReference type="GO" id="GO:0003700">
    <property type="term" value="F:DNA-binding transcription factor activity"/>
    <property type="evidence" value="ECO:0007669"/>
    <property type="project" value="InterPro"/>
</dbReference>
<evidence type="ECO:0000313" key="4">
    <source>
        <dbReference type="EMBL" id="AMK77531.1"/>
    </source>
</evidence>
<dbReference type="KEGG" id="mdn:JT25_013735"/>
<dbReference type="PROSITE" id="PS52050">
    <property type="entry name" value="WYL"/>
    <property type="match status" value="1"/>
</dbReference>
<sequence length="228" mass="26282">MRRADRLFQIVQILRNRRLVTAKALAERLEVSERTIYRDIQVLSLSGIPIEGEAGVGYMLRHSLDIPPIMFNAAELEALVIGARMVKTWAGKELGHSAQSVLDKVTAVVPAELREQLERSKLFALRFSQREDLDVTMDICRKALDGKRLLSMDYRRADGTFSQRRIRPLGLYFWGNVWTLVGWCELRGDFRNFRLDRILQAQVTDEVFADDAGQTLQDFIRRMQCLPQ</sequence>
<dbReference type="Proteomes" id="UP000030512">
    <property type="component" value="Chromosome"/>
</dbReference>
<evidence type="ECO:0000256" key="2">
    <source>
        <dbReference type="ARBA" id="ARBA00023163"/>
    </source>
</evidence>
<feature type="domain" description="HTH deoR-type" evidence="3">
    <location>
        <begin position="3"/>
        <end position="58"/>
    </location>
</feature>
<keyword evidence="1" id="KW-0805">Transcription regulation</keyword>
<keyword evidence="2" id="KW-0804">Transcription</keyword>
<organism evidence="4 5">
    <name type="scientific">Methylomonas denitrificans</name>
    <dbReference type="NCBI Taxonomy" id="1538553"/>
    <lineage>
        <taxon>Bacteria</taxon>
        <taxon>Pseudomonadati</taxon>
        <taxon>Pseudomonadota</taxon>
        <taxon>Gammaproteobacteria</taxon>
        <taxon>Methylococcales</taxon>
        <taxon>Methylococcaceae</taxon>
        <taxon>Methylomonas</taxon>
    </lineage>
</organism>
<dbReference type="PANTHER" id="PTHR34580:SF3">
    <property type="entry name" value="PROTEIN PAFB"/>
    <property type="match status" value="1"/>
</dbReference>
<gene>
    <name evidence="4" type="ORF">JT25_013735</name>
</gene>
<dbReference type="RefSeq" id="WP_062328890.1">
    <property type="nucleotide sequence ID" value="NZ_CP014476.1"/>
</dbReference>
<evidence type="ECO:0000259" key="3">
    <source>
        <dbReference type="PROSITE" id="PS51000"/>
    </source>
</evidence>
<dbReference type="PROSITE" id="PS51000">
    <property type="entry name" value="HTH_DEOR_2"/>
    <property type="match status" value="1"/>
</dbReference>
<reference evidence="4 5" key="1">
    <citation type="journal article" date="2015" name="Environ. Microbiol.">
        <title>Methane oxidation coupled to nitrate reduction under hypoxia by the Gammaproteobacterium Methylomonas denitrificans, sp. nov. type strain FJG1.</title>
        <authorList>
            <person name="Kits K.D."/>
            <person name="Klotz M.G."/>
            <person name="Stein L.Y."/>
        </authorList>
    </citation>
    <scope>NUCLEOTIDE SEQUENCE [LARGE SCALE GENOMIC DNA]</scope>
    <source>
        <strain evidence="4 5">FJG1</strain>
    </source>
</reference>
<dbReference type="GO" id="GO:0003677">
    <property type="term" value="F:DNA binding"/>
    <property type="evidence" value="ECO:0007669"/>
    <property type="project" value="UniProtKB-KW"/>
</dbReference>
<keyword evidence="5" id="KW-1185">Reference proteome</keyword>
<evidence type="ECO:0000313" key="5">
    <source>
        <dbReference type="Proteomes" id="UP000030512"/>
    </source>
</evidence>
<dbReference type="AlphaFoldDB" id="A0A126T619"/>
<dbReference type="InterPro" id="IPR051534">
    <property type="entry name" value="CBASS_pafABC_assoc_protein"/>
</dbReference>
<accession>A0A126T619</accession>
<dbReference type="InterPro" id="IPR013196">
    <property type="entry name" value="HTH_11"/>
</dbReference>
<dbReference type="SUPFAM" id="SSF46785">
    <property type="entry name" value="Winged helix' DNA-binding domain"/>
    <property type="match status" value="1"/>
</dbReference>
<protein>
    <submittedName>
        <fullName evidence="4">DNA-binding transcriptional regulator</fullName>
    </submittedName>
</protein>
<dbReference type="InterPro" id="IPR026881">
    <property type="entry name" value="WYL_dom"/>
</dbReference>
<dbReference type="SMART" id="SM00420">
    <property type="entry name" value="HTH_DEOR"/>
    <property type="match status" value="1"/>
</dbReference>
<dbReference type="EMBL" id="CP014476">
    <property type="protein sequence ID" value="AMK77531.1"/>
    <property type="molecule type" value="Genomic_DNA"/>
</dbReference>
<dbReference type="Gene3D" id="1.10.10.10">
    <property type="entry name" value="Winged helix-like DNA-binding domain superfamily/Winged helix DNA-binding domain"/>
    <property type="match status" value="1"/>
</dbReference>
<dbReference type="Pfam" id="PF08279">
    <property type="entry name" value="HTH_11"/>
    <property type="match status" value="1"/>
</dbReference>
<keyword evidence="4" id="KW-0238">DNA-binding</keyword>
<dbReference type="STRING" id="1538553.JT25_013735"/>
<dbReference type="InterPro" id="IPR001034">
    <property type="entry name" value="DeoR_HTH"/>
</dbReference>
<evidence type="ECO:0000256" key="1">
    <source>
        <dbReference type="ARBA" id="ARBA00023015"/>
    </source>
</evidence>
<dbReference type="InterPro" id="IPR036388">
    <property type="entry name" value="WH-like_DNA-bd_sf"/>
</dbReference>